<comment type="caution">
    <text evidence="1">The sequence shown here is derived from an EMBL/GenBank/DDBJ whole genome shotgun (WGS) entry which is preliminary data.</text>
</comment>
<evidence type="ECO:0000313" key="1">
    <source>
        <dbReference type="EMBL" id="MEQ2188178.1"/>
    </source>
</evidence>
<dbReference type="Proteomes" id="UP001476798">
    <property type="component" value="Unassembled WGS sequence"/>
</dbReference>
<accession>A0ABV0PXD8</accession>
<reference evidence="1 2" key="1">
    <citation type="submission" date="2021-06" db="EMBL/GenBank/DDBJ databases">
        <authorList>
            <person name="Palmer J.M."/>
        </authorList>
    </citation>
    <scope>NUCLEOTIDE SEQUENCE [LARGE SCALE GENOMIC DNA]</scope>
    <source>
        <strain evidence="1 2">GA_2019</strain>
        <tissue evidence="1">Muscle</tissue>
    </source>
</reference>
<proteinExistence type="predicted"/>
<protein>
    <submittedName>
        <fullName evidence="1">Uncharacterized protein</fullName>
    </submittedName>
</protein>
<sequence>MAPFIKCGLLKYKYAEAYSIIAERYQIMECDLLKIFLGITVCSPCYQSSSLFSFQRQSVLAISSFWFLSINFQNEKLCFHAFYLICAKCIKHEMKNSNPFLGALFPDPCCPTKATI</sequence>
<gene>
    <name evidence="1" type="ORF">GOODEAATRI_012375</name>
</gene>
<dbReference type="EMBL" id="JAHRIO010090751">
    <property type="protein sequence ID" value="MEQ2188178.1"/>
    <property type="molecule type" value="Genomic_DNA"/>
</dbReference>
<organism evidence="1 2">
    <name type="scientific">Goodea atripinnis</name>
    <dbReference type="NCBI Taxonomy" id="208336"/>
    <lineage>
        <taxon>Eukaryota</taxon>
        <taxon>Metazoa</taxon>
        <taxon>Chordata</taxon>
        <taxon>Craniata</taxon>
        <taxon>Vertebrata</taxon>
        <taxon>Euteleostomi</taxon>
        <taxon>Actinopterygii</taxon>
        <taxon>Neopterygii</taxon>
        <taxon>Teleostei</taxon>
        <taxon>Neoteleostei</taxon>
        <taxon>Acanthomorphata</taxon>
        <taxon>Ovalentaria</taxon>
        <taxon>Atherinomorphae</taxon>
        <taxon>Cyprinodontiformes</taxon>
        <taxon>Goodeidae</taxon>
        <taxon>Goodea</taxon>
    </lineage>
</organism>
<keyword evidence="2" id="KW-1185">Reference proteome</keyword>
<evidence type="ECO:0000313" key="2">
    <source>
        <dbReference type="Proteomes" id="UP001476798"/>
    </source>
</evidence>
<name>A0ABV0PXD8_9TELE</name>